<feature type="domain" description="Xylose isomerase-like TIM barrel" evidence="1">
    <location>
        <begin position="19"/>
        <end position="254"/>
    </location>
</feature>
<dbReference type="InterPro" id="IPR013022">
    <property type="entry name" value="Xyl_isomerase-like_TIM-brl"/>
</dbReference>
<dbReference type="InterPro" id="IPR050312">
    <property type="entry name" value="IolE/XylAMocC-like"/>
</dbReference>
<gene>
    <name evidence="2" type="primary">ulaE</name>
    <name evidence="2" type="ORF">BWY73_01429</name>
</gene>
<accession>A0A1V5M9G2</accession>
<dbReference type="Pfam" id="PF01261">
    <property type="entry name" value="AP_endonuc_2"/>
    <property type="match status" value="1"/>
</dbReference>
<reference evidence="2" key="1">
    <citation type="submission" date="2017-02" db="EMBL/GenBank/DDBJ databases">
        <title>Delving into the versatile metabolic prowess of the omnipresent phylum Bacteroidetes.</title>
        <authorList>
            <person name="Nobu M.K."/>
            <person name="Mei R."/>
            <person name="Narihiro T."/>
            <person name="Kuroda K."/>
            <person name="Liu W.-T."/>
        </authorList>
    </citation>
    <scope>NUCLEOTIDE SEQUENCE</scope>
    <source>
        <strain evidence="2">ADurb.Bin417</strain>
    </source>
</reference>
<dbReference type="PANTHER" id="PTHR12110">
    <property type="entry name" value="HYDROXYPYRUVATE ISOMERASE"/>
    <property type="match status" value="1"/>
</dbReference>
<dbReference type="InterPro" id="IPR036237">
    <property type="entry name" value="Xyl_isomerase-like_sf"/>
</dbReference>
<sequence length="255" mass="28109">MLKVGAFLGSFRLGAKESFDKCRELGLDGIELSNIRDELMIESLSESAIEDIRHRAAAAGLVISSVCGDLGGHEFTDSGDVEERIKRTMKIMDVTRALGSRIVQTHIGSIPADPEAPARKVMAYAMDRLGEYGDRIECRLASETGPEAAEELGAFLKEIKHESIKINYDPANLVMKGFDHLAGVAILKDYIVQTHAKDGKRRNGEVPLGEGDVDFPVYIKALRDIGFDGFFIIEREVGPNPAEDIARAKDFLRRF</sequence>
<keyword evidence="2" id="KW-0413">Isomerase</keyword>
<protein>
    <submittedName>
        <fullName evidence="2">L-ribulose-5-phosphate 3-epimerase UlaE</fullName>
        <ecNumber evidence="2">5.1.3.22</ecNumber>
    </submittedName>
</protein>
<dbReference type="GO" id="GO:0034015">
    <property type="term" value="F:L-ribulose-5-phosphate 3-epimerase activity"/>
    <property type="evidence" value="ECO:0007669"/>
    <property type="project" value="UniProtKB-EC"/>
</dbReference>
<evidence type="ECO:0000313" key="2">
    <source>
        <dbReference type="EMBL" id="OPZ89863.1"/>
    </source>
</evidence>
<name>A0A1V5M9G2_UNCT6</name>
<dbReference type="SUPFAM" id="SSF51658">
    <property type="entry name" value="Xylose isomerase-like"/>
    <property type="match status" value="1"/>
</dbReference>
<comment type="caution">
    <text evidence="2">The sequence shown here is derived from an EMBL/GenBank/DDBJ whole genome shotgun (WGS) entry which is preliminary data.</text>
</comment>
<evidence type="ECO:0000259" key="1">
    <source>
        <dbReference type="Pfam" id="PF01261"/>
    </source>
</evidence>
<proteinExistence type="predicted"/>
<dbReference type="PANTHER" id="PTHR12110:SF41">
    <property type="entry name" value="INOSOSE DEHYDRATASE"/>
    <property type="match status" value="1"/>
</dbReference>
<dbReference type="Gene3D" id="3.20.20.150">
    <property type="entry name" value="Divalent-metal-dependent TIM barrel enzymes"/>
    <property type="match status" value="1"/>
</dbReference>
<dbReference type="AlphaFoldDB" id="A0A1V5M9G2"/>
<dbReference type="EC" id="5.1.3.22" evidence="2"/>
<dbReference type="Proteomes" id="UP000485484">
    <property type="component" value="Unassembled WGS sequence"/>
</dbReference>
<dbReference type="EMBL" id="MWAK01000319">
    <property type="protein sequence ID" value="OPZ89863.1"/>
    <property type="molecule type" value="Genomic_DNA"/>
</dbReference>
<organism evidence="2">
    <name type="scientific">candidate division TA06 bacterium ADurb.Bin417</name>
    <dbReference type="NCBI Taxonomy" id="1852828"/>
    <lineage>
        <taxon>Bacteria</taxon>
        <taxon>Bacteria division TA06</taxon>
    </lineage>
</organism>